<accession>A0A0C7P0W7</accession>
<evidence type="ECO:0000313" key="1">
    <source>
        <dbReference type="EMBL" id="CEP77885.1"/>
    </source>
</evidence>
<dbReference type="Proteomes" id="UP000032809">
    <property type="component" value="Chromosome I"/>
</dbReference>
<dbReference type="InterPro" id="IPR043129">
    <property type="entry name" value="ATPase_NBD"/>
</dbReference>
<dbReference type="InterPro" id="IPR000600">
    <property type="entry name" value="ROK"/>
</dbReference>
<dbReference type="RefSeq" id="WP_045087437.1">
    <property type="nucleotide sequence ID" value="NZ_LN824141.1"/>
</dbReference>
<name>A0A0C7P0W7_DEFTU</name>
<dbReference type="OrthoDB" id="3464494at2"/>
<dbReference type="InterPro" id="IPR036388">
    <property type="entry name" value="WH-like_DNA-bd_sf"/>
</dbReference>
<dbReference type="InterPro" id="IPR036390">
    <property type="entry name" value="WH_DNA-bd_sf"/>
</dbReference>
<dbReference type="SUPFAM" id="SSF46785">
    <property type="entry name" value="Winged helix' DNA-binding domain"/>
    <property type="match status" value="1"/>
</dbReference>
<reference evidence="2" key="1">
    <citation type="submission" date="2014-11" db="EMBL/GenBank/DDBJ databases">
        <authorList>
            <person name="Wibberg D."/>
        </authorList>
    </citation>
    <scope>NUCLEOTIDE SEQUENCE [LARGE SCALE GENOMIC DNA]</scope>
    <source>
        <strain evidence="2">L3</strain>
    </source>
</reference>
<dbReference type="PANTHER" id="PTHR18964:SF110">
    <property type="entry name" value="TRANSCRIPTIONAL REGULATOR, XYLR-RELATED"/>
    <property type="match status" value="1"/>
</dbReference>
<dbReference type="PANTHER" id="PTHR18964">
    <property type="entry name" value="ROK (REPRESSOR, ORF, KINASE) FAMILY"/>
    <property type="match status" value="1"/>
</dbReference>
<proteinExistence type="predicted"/>
<dbReference type="STRING" id="1006576.DTL3_0566"/>
<evidence type="ECO:0008006" key="3">
    <source>
        <dbReference type="Google" id="ProtNLM"/>
    </source>
</evidence>
<keyword evidence="2" id="KW-1185">Reference proteome</keyword>
<organism evidence="1 2">
    <name type="scientific">Defluviitoga tunisiensis</name>
    <dbReference type="NCBI Taxonomy" id="1006576"/>
    <lineage>
        <taxon>Bacteria</taxon>
        <taxon>Thermotogati</taxon>
        <taxon>Thermotogota</taxon>
        <taxon>Thermotogae</taxon>
        <taxon>Petrotogales</taxon>
        <taxon>Petrotogaceae</taxon>
        <taxon>Defluviitoga</taxon>
    </lineage>
</organism>
<gene>
    <name evidence="1" type="ORF">DTL3_0566</name>
</gene>
<dbReference type="Gene3D" id="1.10.10.10">
    <property type="entry name" value="Winged helix-like DNA-binding domain superfamily/Winged helix DNA-binding domain"/>
    <property type="match status" value="1"/>
</dbReference>
<sequence length="389" mass="45043">MAKSRISEKISETNKKRILYYLFKNYNTFTTRTNISKDLNISFPAVSNNVAQLIEEGFILEELDTSSSLGRRSKKIFLNPDSKITIVVHIEYQNANIFFLDNHQNNLRHKKMTFERNIKFHDLWKLLENEIKTILGDLLSENQCEVLGICVAIPTPIDKKNKKIIKSRFYGWKDEPIYEYITLEDKKIPVFWENDANLLAKGFYESNSRYDNVLAIYFSMGIGMGIIINGDLYTGKEGNAGEIGQLKVEYKGEYEELEKIISERSLIEFAKNKLNLTYEDSEQILVELERNNQLSIVNKEFEYISKKIADVFAPVIMVLDPEIVIFNGTVTRSCPSLTENIVNKLEKLIEKNGIFEINREENLLIIKGSFWEVLDNVLGFNEIKTLKVL</sequence>
<dbReference type="HOGENOM" id="CLU_036604_13_3_0"/>
<protein>
    <recommendedName>
        <fullName evidence="3">ROK family protein</fullName>
    </recommendedName>
</protein>
<dbReference type="KEGG" id="dtn:DTL3_0566"/>
<evidence type="ECO:0000313" key="2">
    <source>
        <dbReference type="Proteomes" id="UP000032809"/>
    </source>
</evidence>
<dbReference type="Gene3D" id="3.30.420.40">
    <property type="match status" value="2"/>
</dbReference>
<dbReference type="EMBL" id="LN824141">
    <property type="protein sequence ID" value="CEP77885.1"/>
    <property type="molecule type" value="Genomic_DNA"/>
</dbReference>
<dbReference type="Pfam" id="PF00480">
    <property type="entry name" value="ROK"/>
    <property type="match status" value="1"/>
</dbReference>
<dbReference type="SUPFAM" id="SSF53067">
    <property type="entry name" value="Actin-like ATPase domain"/>
    <property type="match status" value="1"/>
</dbReference>
<dbReference type="AlphaFoldDB" id="A0A0C7P0W7"/>